<proteinExistence type="inferred from homology"/>
<evidence type="ECO:0000256" key="1">
    <source>
        <dbReference type="ARBA" id="ARBA00009045"/>
    </source>
</evidence>
<dbReference type="GO" id="GO:0004252">
    <property type="term" value="F:serine-type endopeptidase activity"/>
    <property type="evidence" value="ECO:0007669"/>
    <property type="project" value="TreeGrafter"/>
</dbReference>
<protein>
    <submittedName>
        <fullName evidence="2">Uncharacterized protein</fullName>
    </submittedName>
</protein>
<name>A0A699YDM1_HAELA</name>
<gene>
    <name evidence="2" type="ORF">HaLaN_00521</name>
</gene>
<reference evidence="2 3" key="1">
    <citation type="submission" date="2020-02" db="EMBL/GenBank/DDBJ databases">
        <title>Draft genome sequence of Haematococcus lacustris strain NIES-144.</title>
        <authorList>
            <person name="Morimoto D."/>
            <person name="Nakagawa S."/>
            <person name="Yoshida T."/>
            <person name="Sawayama S."/>
        </authorList>
    </citation>
    <scope>NUCLEOTIDE SEQUENCE [LARGE SCALE GENOMIC DNA]</scope>
    <source>
        <strain evidence="2 3">NIES-144</strain>
    </source>
</reference>
<evidence type="ECO:0000313" key="3">
    <source>
        <dbReference type="Proteomes" id="UP000485058"/>
    </source>
</evidence>
<accession>A0A699YDM1</accession>
<organism evidence="2 3">
    <name type="scientific">Haematococcus lacustris</name>
    <name type="common">Green alga</name>
    <name type="synonym">Haematococcus pluvialis</name>
    <dbReference type="NCBI Taxonomy" id="44745"/>
    <lineage>
        <taxon>Eukaryota</taxon>
        <taxon>Viridiplantae</taxon>
        <taxon>Chlorophyta</taxon>
        <taxon>core chlorophytes</taxon>
        <taxon>Chlorophyceae</taxon>
        <taxon>CS clade</taxon>
        <taxon>Chlamydomonadales</taxon>
        <taxon>Haematococcaceae</taxon>
        <taxon>Haematococcus</taxon>
    </lineage>
</organism>
<keyword evidence="3" id="KW-1185">Reference proteome</keyword>
<evidence type="ECO:0000313" key="2">
    <source>
        <dbReference type="EMBL" id="GFH05968.1"/>
    </source>
</evidence>
<sequence length="242" mass="25454">MFRTPGELLFGSFLLYTFRIIERQLGSRQFASFAVLAQGLSLVLLHGSSKLLRVMHRLTSSWTRLPRQPGPVRHLLLRRWLSSVTSVATAAGSTAAGIQGGNSASGNSLLAGPAALVGGPYGLLFASFVHFFLDVPASSRFSLLGLRLSDKVFVYLTGAQLLLTGGRGAAMAAAAGLVAGCLYRSPATGLRQFRGTSAEAMAAAPEASDKLGLQRLVKPQHATHQQRVAALVAVGPEGQGWG</sequence>
<dbReference type="Proteomes" id="UP000485058">
    <property type="component" value="Unassembled WGS sequence"/>
</dbReference>
<dbReference type="AlphaFoldDB" id="A0A699YDM1"/>
<dbReference type="PANTHER" id="PTHR43066">
    <property type="entry name" value="RHOMBOID-RELATED PROTEIN"/>
    <property type="match status" value="1"/>
</dbReference>
<dbReference type="PANTHER" id="PTHR43066:SF1">
    <property type="entry name" value="RHOMBOID PROTEIN 2"/>
    <property type="match status" value="1"/>
</dbReference>
<dbReference type="EMBL" id="BLLF01000016">
    <property type="protein sequence ID" value="GFH05968.1"/>
    <property type="molecule type" value="Genomic_DNA"/>
</dbReference>
<feature type="non-terminal residue" evidence="2">
    <location>
        <position position="1"/>
    </location>
</feature>
<comment type="caution">
    <text evidence="2">The sequence shown here is derived from an EMBL/GenBank/DDBJ whole genome shotgun (WGS) entry which is preliminary data.</text>
</comment>
<comment type="similarity">
    <text evidence="1">Belongs to the peptidase S54 family.</text>
</comment>